<dbReference type="Proteomes" id="UP000594638">
    <property type="component" value="Unassembled WGS sequence"/>
</dbReference>
<evidence type="ECO:0000313" key="3">
    <source>
        <dbReference type="Proteomes" id="UP000594638"/>
    </source>
</evidence>
<feature type="compositionally biased region" description="Polar residues" evidence="1">
    <location>
        <begin position="236"/>
        <end position="248"/>
    </location>
</feature>
<dbReference type="Gene3D" id="1.10.8.60">
    <property type="match status" value="1"/>
</dbReference>
<evidence type="ECO:0000256" key="1">
    <source>
        <dbReference type="SAM" id="MobiDB-lite"/>
    </source>
</evidence>
<sequence length="720" mass="82107">MSRHTFSSYGYPKFIVFTGKTENRTQTWEFHLPPKPGSHFILSPSMPSPPIPRSKSAPDINSPPSPSNPYIPSTKSMRSSRSAGSPITAIQKRLGDYIGRKKNSDLTAQNLEEFNKRLEARYSTSSPYYKGLTDFSLVINREKYSGSSPGRESNATSFISTGSKSSFAIKVQAWGSSCFASRKLDKTSSSSGSSSTKSSHNIRAEKIRETDTTITKIRTKTAKDESDSDRKKVTFHSINSNDDTITSSNKEKSLRERDSEKPPMPMLSYTVSLPYSPPQQIPPQAESLPDPIPLPHVLLPGQTPILLPPSAVAQATDAEMDFLNKKDTNTIENERKYVWANKYRPSNLQDFLCNRETALRLQTIVRNRYNKAEECDHFIFEGQPGVGKRTMIWAALKEAFGADEIQAREECKEFNLKGEAVSSIFVNLMVSTRHIEVNLSELKGYEKHIIVELIKEKSRESDNAFQCNEENCKVIILYEADKLSTDTLTYIKWALERFKGCNKVIFCCSDISKLQPLKSLCTLVQLLEPSNEEIISVLEFIAKQEGIQLPHQLAVQIANSSKNNLRQAIRSFEATWNFNPSLEEDQDIKTGWEDKIAKLAKNIIEEQSPKQLYNIRGELQNLIEHKVAPEFIFKTLAEELKRNLDYQLQPKFDKLYDEYQRHHGSKQLMPPEQNQQEKLVKRQNDPRKDVHQFMRIEEFIAKFMSWYKGLTLKNKEIEAT</sequence>
<dbReference type="SUPFAM" id="SSF48019">
    <property type="entry name" value="post-AAA+ oligomerization domain-like"/>
    <property type="match status" value="1"/>
</dbReference>
<feature type="compositionally biased region" description="Low complexity" evidence="1">
    <location>
        <begin position="187"/>
        <end position="199"/>
    </location>
</feature>
<feature type="region of interest" description="Disordered" evidence="1">
    <location>
        <begin position="663"/>
        <end position="686"/>
    </location>
</feature>
<feature type="compositionally biased region" description="Basic and acidic residues" evidence="1">
    <location>
        <begin position="221"/>
        <end position="232"/>
    </location>
</feature>
<dbReference type="OrthoDB" id="761538at2759"/>
<feature type="compositionally biased region" description="Basic and acidic residues" evidence="1">
    <location>
        <begin position="249"/>
        <end position="261"/>
    </location>
</feature>
<feature type="region of interest" description="Disordered" evidence="1">
    <location>
        <begin position="39"/>
        <end position="86"/>
    </location>
</feature>
<dbReference type="SUPFAM" id="SSF52540">
    <property type="entry name" value="P-loop containing nucleoside triphosphate hydrolases"/>
    <property type="match status" value="1"/>
</dbReference>
<feature type="compositionally biased region" description="Polar residues" evidence="1">
    <location>
        <begin position="74"/>
        <end position="85"/>
    </location>
</feature>
<dbReference type="InterPro" id="IPR008921">
    <property type="entry name" value="DNA_pol3_clamp-load_cplx_C"/>
</dbReference>
<dbReference type="InterPro" id="IPR050238">
    <property type="entry name" value="DNA_Rep/Repair_Clamp_Loader"/>
</dbReference>
<dbReference type="GO" id="GO:0006261">
    <property type="term" value="P:DNA-templated DNA replication"/>
    <property type="evidence" value="ECO:0007669"/>
    <property type="project" value="TreeGrafter"/>
</dbReference>
<evidence type="ECO:0000313" key="2">
    <source>
        <dbReference type="EMBL" id="CAA2998533.1"/>
    </source>
</evidence>
<dbReference type="Gene3D" id="1.20.272.10">
    <property type="match status" value="1"/>
</dbReference>
<keyword evidence="3" id="KW-1185">Reference proteome</keyword>
<dbReference type="GO" id="GO:0003689">
    <property type="term" value="F:DNA clamp loader activity"/>
    <property type="evidence" value="ECO:0007669"/>
    <property type="project" value="TreeGrafter"/>
</dbReference>
<feature type="region of interest" description="Disordered" evidence="1">
    <location>
        <begin position="183"/>
        <end position="269"/>
    </location>
</feature>
<dbReference type="GO" id="GO:0006281">
    <property type="term" value="P:DNA repair"/>
    <property type="evidence" value="ECO:0007669"/>
    <property type="project" value="TreeGrafter"/>
</dbReference>
<feature type="compositionally biased region" description="Basic and acidic residues" evidence="1">
    <location>
        <begin position="202"/>
        <end position="211"/>
    </location>
</feature>
<name>A0A8S0T096_OLEEU</name>
<organism evidence="2 3">
    <name type="scientific">Olea europaea subsp. europaea</name>
    <dbReference type="NCBI Taxonomy" id="158383"/>
    <lineage>
        <taxon>Eukaryota</taxon>
        <taxon>Viridiplantae</taxon>
        <taxon>Streptophyta</taxon>
        <taxon>Embryophyta</taxon>
        <taxon>Tracheophyta</taxon>
        <taxon>Spermatophyta</taxon>
        <taxon>Magnoliopsida</taxon>
        <taxon>eudicotyledons</taxon>
        <taxon>Gunneridae</taxon>
        <taxon>Pentapetalae</taxon>
        <taxon>asterids</taxon>
        <taxon>lamiids</taxon>
        <taxon>Lamiales</taxon>
        <taxon>Oleaceae</taxon>
        <taxon>Oleeae</taxon>
        <taxon>Olea</taxon>
    </lineage>
</organism>
<dbReference type="GO" id="GO:0005663">
    <property type="term" value="C:DNA replication factor C complex"/>
    <property type="evidence" value="ECO:0007669"/>
    <property type="project" value="TreeGrafter"/>
</dbReference>
<dbReference type="InterPro" id="IPR027417">
    <property type="entry name" value="P-loop_NTPase"/>
</dbReference>
<comment type="caution">
    <text evidence="2">The sequence shown here is derived from an EMBL/GenBank/DDBJ whole genome shotgun (WGS) entry which is preliminary data.</text>
</comment>
<dbReference type="AlphaFoldDB" id="A0A8S0T096"/>
<dbReference type="FunFam" id="1.10.8.60:FF:000030">
    <property type="entry name" value="replication factor C subunit 3"/>
    <property type="match status" value="1"/>
</dbReference>
<proteinExistence type="predicted"/>
<dbReference type="Gramene" id="OE9A014239T1">
    <property type="protein sequence ID" value="OE9A014239C1"/>
    <property type="gene ID" value="OE9A014239"/>
</dbReference>
<dbReference type="EMBL" id="CACTIH010005597">
    <property type="protein sequence ID" value="CAA2998533.1"/>
    <property type="molecule type" value="Genomic_DNA"/>
</dbReference>
<accession>A0A8S0T096</accession>
<reference evidence="2 3" key="1">
    <citation type="submission" date="2019-12" db="EMBL/GenBank/DDBJ databases">
        <authorList>
            <person name="Alioto T."/>
            <person name="Alioto T."/>
            <person name="Gomez Garrido J."/>
        </authorList>
    </citation>
    <scope>NUCLEOTIDE SEQUENCE [LARGE SCALE GENOMIC DNA]</scope>
</reference>
<gene>
    <name evidence="2" type="ORF">OLEA9_A014239</name>
</gene>
<dbReference type="GO" id="GO:0003677">
    <property type="term" value="F:DNA binding"/>
    <property type="evidence" value="ECO:0007669"/>
    <property type="project" value="InterPro"/>
</dbReference>
<dbReference type="Gene3D" id="3.40.50.300">
    <property type="entry name" value="P-loop containing nucleotide triphosphate hydrolases"/>
    <property type="match status" value="1"/>
</dbReference>
<dbReference type="GO" id="GO:0005634">
    <property type="term" value="C:nucleus"/>
    <property type="evidence" value="ECO:0007669"/>
    <property type="project" value="TreeGrafter"/>
</dbReference>
<dbReference type="Pfam" id="PF21960">
    <property type="entry name" value="RCF1-5-like_lid"/>
    <property type="match status" value="1"/>
</dbReference>
<dbReference type="PANTHER" id="PTHR11669:SF52">
    <property type="entry name" value="OS10G0574500 PROTEIN"/>
    <property type="match status" value="1"/>
</dbReference>
<dbReference type="PANTHER" id="PTHR11669">
    <property type="entry name" value="REPLICATION FACTOR C / DNA POLYMERASE III GAMMA-TAU SUBUNIT"/>
    <property type="match status" value="1"/>
</dbReference>
<protein>
    <submittedName>
        <fullName evidence="2">Replication factor C subunit 3-like</fullName>
    </submittedName>
</protein>